<evidence type="ECO:0000313" key="3">
    <source>
        <dbReference type="EMBL" id="KAF0524789.1"/>
    </source>
</evidence>
<sequence length="388" mass="44336">MVTVFKTKCCFEFLLSNVSKINTTVYSPPFGTSHDMFWQLEFIPSSAEEPDHCAAFLFAIPNHEEANSSGVWSRRSVLTAKIYLKNAKNQTFLKKQSVKMNSFSAKLSGWGWEAFYNKSSLPEHVLFGVEFDRAEMGLVSQKWPLPSNQQLNDSIPQDLVKAWEGQLNNPATSDCQFNVQGQIIYANSAILCARSKYFELVFRGQWLESDITKQEILQSPSKDQKDSLNHKDIISQRCNHVIDVTDFHHQTFLEMLRFLYTNKVTFVDKKDEQNSQLTPLDLFRIADKYLIDDLRQHAKSEIFKDLNVNDAAEFLFGTAWKYPELKEQAMKYVVLNFVTVRQTSGFKNILADPSSYPAYTDLLNEILAELFPATGSVNTGKPAKEEIA</sequence>
<dbReference type="PROSITE" id="PS50144">
    <property type="entry name" value="MATH"/>
    <property type="match status" value="1"/>
</dbReference>
<feature type="domain" description="MATH" evidence="2">
    <location>
        <begin position="8"/>
        <end position="140"/>
    </location>
</feature>
<feature type="domain" description="BTB" evidence="1">
    <location>
        <begin position="173"/>
        <end position="268"/>
    </location>
</feature>
<dbReference type="InterPro" id="IPR002083">
    <property type="entry name" value="MATH/TRAF_dom"/>
</dbReference>
<keyword evidence="4" id="KW-1185">Reference proteome</keyword>
<proteinExistence type="predicted"/>
<dbReference type="PROSITE" id="PS50097">
    <property type="entry name" value="BTB"/>
    <property type="match status" value="1"/>
</dbReference>
<dbReference type="PANTHER" id="PTHR24413">
    <property type="entry name" value="SPECKLE-TYPE POZ PROTEIN"/>
    <property type="match status" value="1"/>
</dbReference>
<name>A0A8H4ENF1_GIGMA</name>
<evidence type="ECO:0000259" key="2">
    <source>
        <dbReference type="PROSITE" id="PS50144"/>
    </source>
</evidence>
<accession>A0A8H4ENF1</accession>
<dbReference type="OrthoDB" id="6359816at2759"/>
<dbReference type="SMART" id="SM00225">
    <property type="entry name" value="BTB"/>
    <property type="match status" value="1"/>
</dbReference>
<dbReference type="SUPFAM" id="SSF54695">
    <property type="entry name" value="POZ domain"/>
    <property type="match status" value="1"/>
</dbReference>
<dbReference type="EMBL" id="WTPW01000309">
    <property type="protein sequence ID" value="KAF0524789.1"/>
    <property type="molecule type" value="Genomic_DNA"/>
</dbReference>
<dbReference type="AlphaFoldDB" id="A0A8H4ENF1"/>
<evidence type="ECO:0000259" key="1">
    <source>
        <dbReference type="PROSITE" id="PS50097"/>
    </source>
</evidence>
<dbReference type="InterPro" id="IPR011333">
    <property type="entry name" value="SKP1/BTB/POZ_sf"/>
</dbReference>
<dbReference type="Gene3D" id="3.30.710.10">
    <property type="entry name" value="Potassium Channel Kv1.1, Chain A"/>
    <property type="match status" value="1"/>
</dbReference>
<reference evidence="3 4" key="1">
    <citation type="journal article" date="2019" name="Environ. Microbiol.">
        <title>At the nexus of three kingdoms: the genome of the mycorrhizal fungus Gigaspora margarita provides insights into plant, endobacterial and fungal interactions.</title>
        <authorList>
            <person name="Venice F."/>
            <person name="Ghignone S."/>
            <person name="Salvioli di Fossalunga A."/>
            <person name="Amselem J."/>
            <person name="Novero M."/>
            <person name="Xianan X."/>
            <person name="Sedzielewska Toro K."/>
            <person name="Morin E."/>
            <person name="Lipzen A."/>
            <person name="Grigoriev I.V."/>
            <person name="Henrissat B."/>
            <person name="Martin F.M."/>
            <person name="Bonfante P."/>
        </authorList>
    </citation>
    <scope>NUCLEOTIDE SEQUENCE [LARGE SCALE GENOMIC DNA]</scope>
    <source>
        <strain evidence="3 4">BEG34</strain>
    </source>
</reference>
<comment type="caution">
    <text evidence="3">The sequence shown here is derived from an EMBL/GenBank/DDBJ whole genome shotgun (WGS) entry which is preliminary data.</text>
</comment>
<evidence type="ECO:0000313" key="4">
    <source>
        <dbReference type="Proteomes" id="UP000439903"/>
    </source>
</evidence>
<gene>
    <name evidence="3" type="ORF">F8M41_014950</name>
</gene>
<dbReference type="GO" id="GO:0030163">
    <property type="term" value="P:protein catabolic process"/>
    <property type="evidence" value="ECO:0007669"/>
    <property type="project" value="UniProtKB-ARBA"/>
</dbReference>
<protein>
    <submittedName>
        <fullName evidence="3">POZ domain-containing protein</fullName>
    </submittedName>
</protein>
<organism evidence="3 4">
    <name type="scientific">Gigaspora margarita</name>
    <dbReference type="NCBI Taxonomy" id="4874"/>
    <lineage>
        <taxon>Eukaryota</taxon>
        <taxon>Fungi</taxon>
        <taxon>Fungi incertae sedis</taxon>
        <taxon>Mucoromycota</taxon>
        <taxon>Glomeromycotina</taxon>
        <taxon>Glomeromycetes</taxon>
        <taxon>Diversisporales</taxon>
        <taxon>Gigasporaceae</taxon>
        <taxon>Gigaspora</taxon>
    </lineage>
</organism>
<dbReference type="InterPro" id="IPR008974">
    <property type="entry name" value="TRAF-like"/>
</dbReference>
<dbReference type="SUPFAM" id="SSF49599">
    <property type="entry name" value="TRAF domain-like"/>
    <property type="match status" value="1"/>
</dbReference>
<dbReference type="Pfam" id="PF00651">
    <property type="entry name" value="BTB"/>
    <property type="match status" value="2"/>
</dbReference>
<dbReference type="Proteomes" id="UP000439903">
    <property type="component" value="Unassembled WGS sequence"/>
</dbReference>
<dbReference type="CDD" id="cd18186">
    <property type="entry name" value="BTB_POZ_ZBTB_KLHL-like"/>
    <property type="match status" value="1"/>
</dbReference>
<dbReference type="InterPro" id="IPR000210">
    <property type="entry name" value="BTB/POZ_dom"/>
</dbReference>
<dbReference type="Gene3D" id="2.60.210.10">
    <property type="entry name" value="Apoptosis, Tumor Necrosis Factor Receptor Associated Protein 2, Chain A"/>
    <property type="match status" value="1"/>
</dbReference>